<evidence type="ECO:0000256" key="3">
    <source>
        <dbReference type="ARBA" id="ARBA00022553"/>
    </source>
</evidence>
<protein>
    <recommendedName>
        <fullName evidence="2">histidine kinase</fullName>
        <ecNumber evidence="2">2.7.13.3</ecNumber>
    </recommendedName>
</protein>
<dbReference type="InterPro" id="IPR036890">
    <property type="entry name" value="HATPase_C_sf"/>
</dbReference>
<dbReference type="PANTHER" id="PTHR43547:SF2">
    <property type="entry name" value="HYBRID SIGNAL TRANSDUCTION HISTIDINE KINASE C"/>
    <property type="match status" value="1"/>
</dbReference>
<dbReference type="Pfam" id="PF02518">
    <property type="entry name" value="HATPase_c"/>
    <property type="match status" value="1"/>
</dbReference>
<evidence type="ECO:0000313" key="6">
    <source>
        <dbReference type="Proteomes" id="UP000305874"/>
    </source>
</evidence>
<name>A0A5S3YPY5_9GAMM</name>
<dbReference type="EMBL" id="PNCG01000311">
    <property type="protein sequence ID" value="TMP77799.1"/>
    <property type="molecule type" value="Genomic_DNA"/>
</dbReference>
<accession>A0A5S3YPY5</accession>
<dbReference type="InterPro" id="IPR004358">
    <property type="entry name" value="Sig_transdc_His_kin-like_C"/>
</dbReference>
<evidence type="ECO:0000256" key="2">
    <source>
        <dbReference type="ARBA" id="ARBA00012438"/>
    </source>
</evidence>
<comment type="catalytic activity">
    <reaction evidence="1">
        <text>ATP + protein L-histidine = ADP + protein N-phospho-L-histidine.</text>
        <dbReference type="EC" id="2.7.13.3"/>
    </reaction>
</comment>
<dbReference type="SMART" id="SM00387">
    <property type="entry name" value="HATPase_c"/>
    <property type="match status" value="1"/>
</dbReference>
<organism evidence="5 6">
    <name type="scientific">Pseudoalteromonas ruthenica</name>
    <dbReference type="NCBI Taxonomy" id="151081"/>
    <lineage>
        <taxon>Bacteria</taxon>
        <taxon>Pseudomonadati</taxon>
        <taxon>Pseudomonadota</taxon>
        <taxon>Gammaproteobacteria</taxon>
        <taxon>Alteromonadales</taxon>
        <taxon>Pseudoalteromonadaceae</taxon>
        <taxon>Pseudoalteromonas</taxon>
    </lineage>
</organism>
<dbReference type="Gene3D" id="3.30.565.10">
    <property type="entry name" value="Histidine kinase-like ATPase, C-terminal domain"/>
    <property type="match status" value="1"/>
</dbReference>
<dbReference type="AlphaFoldDB" id="A0A5S3YPY5"/>
<feature type="domain" description="Histidine kinase" evidence="4">
    <location>
        <begin position="1"/>
        <end position="97"/>
    </location>
</feature>
<dbReference type="PROSITE" id="PS50109">
    <property type="entry name" value="HIS_KIN"/>
    <property type="match status" value="1"/>
</dbReference>
<comment type="caution">
    <text evidence="5">The sequence shown here is derived from an EMBL/GenBank/DDBJ whole genome shotgun (WGS) entry which is preliminary data.</text>
</comment>
<dbReference type="InterPro" id="IPR005467">
    <property type="entry name" value="His_kinase_dom"/>
</dbReference>
<dbReference type="CDD" id="cd00075">
    <property type="entry name" value="HATPase"/>
    <property type="match status" value="1"/>
</dbReference>
<keyword evidence="5" id="KW-0418">Kinase</keyword>
<dbReference type="InterPro" id="IPR003594">
    <property type="entry name" value="HATPase_dom"/>
</dbReference>
<keyword evidence="5" id="KW-0808">Transferase</keyword>
<reference evidence="6" key="2">
    <citation type="submission" date="2019-06" db="EMBL/GenBank/DDBJ databases">
        <title>Co-occurence of chitin degradation, pigmentation and bioactivity in marine Pseudoalteromonas.</title>
        <authorList>
            <person name="Sonnenschein E.C."/>
            <person name="Bech P.K."/>
        </authorList>
    </citation>
    <scope>NUCLEOTIDE SEQUENCE [LARGE SCALE GENOMIC DNA]</scope>
    <source>
        <strain evidence="6">S2897</strain>
    </source>
</reference>
<dbReference type="SUPFAM" id="SSF55874">
    <property type="entry name" value="ATPase domain of HSP90 chaperone/DNA topoisomerase II/histidine kinase"/>
    <property type="match status" value="1"/>
</dbReference>
<dbReference type="GO" id="GO:0000155">
    <property type="term" value="F:phosphorelay sensor kinase activity"/>
    <property type="evidence" value="ECO:0007669"/>
    <property type="project" value="TreeGrafter"/>
</dbReference>
<sequence length="97" mass="10244">GSALAKIIHFELCVPSAPILLYCDQDQMNQVVRNLLGNALKFSPENSQIKVAVDLIGNKVAVAISDQGVGIPDDELEQVFSKFVQSSKTNNGAGGTG</sequence>
<keyword evidence="3" id="KW-0597">Phosphoprotein</keyword>
<dbReference type="PANTHER" id="PTHR43547">
    <property type="entry name" value="TWO-COMPONENT HISTIDINE KINASE"/>
    <property type="match status" value="1"/>
</dbReference>
<dbReference type="PRINTS" id="PR00344">
    <property type="entry name" value="BCTRLSENSOR"/>
</dbReference>
<reference evidence="5 6" key="1">
    <citation type="submission" date="2017-12" db="EMBL/GenBank/DDBJ databases">
        <authorList>
            <person name="Paulsen S."/>
            <person name="Gram L.K."/>
        </authorList>
    </citation>
    <scope>NUCLEOTIDE SEQUENCE [LARGE SCALE GENOMIC DNA]</scope>
    <source>
        <strain evidence="5 6">S2897</strain>
    </source>
</reference>
<evidence type="ECO:0000256" key="1">
    <source>
        <dbReference type="ARBA" id="ARBA00000085"/>
    </source>
</evidence>
<dbReference type="EC" id="2.7.13.3" evidence="2"/>
<feature type="non-terminal residue" evidence="5">
    <location>
        <position position="97"/>
    </location>
</feature>
<evidence type="ECO:0000313" key="5">
    <source>
        <dbReference type="EMBL" id="TMP77799.1"/>
    </source>
</evidence>
<dbReference type="Proteomes" id="UP000305874">
    <property type="component" value="Unassembled WGS sequence"/>
</dbReference>
<feature type="non-terminal residue" evidence="5">
    <location>
        <position position="1"/>
    </location>
</feature>
<gene>
    <name evidence="5" type="ORF">CWC05_20220</name>
</gene>
<evidence type="ECO:0000259" key="4">
    <source>
        <dbReference type="PROSITE" id="PS50109"/>
    </source>
</evidence>
<proteinExistence type="predicted"/>